<dbReference type="PROSITE" id="PS50850">
    <property type="entry name" value="MFS"/>
    <property type="match status" value="1"/>
</dbReference>
<feature type="transmembrane region" description="Helical" evidence="6">
    <location>
        <begin position="385"/>
        <end position="406"/>
    </location>
</feature>
<dbReference type="AlphaFoldDB" id="A0A0N5C128"/>
<dbReference type="STRING" id="174720.A0A0N5C128"/>
<reference evidence="9" key="1">
    <citation type="submission" date="2017-02" db="UniProtKB">
        <authorList>
            <consortium name="WormBaseParasite"/>
        </authorList>
    </citation>
    <scope>IDENTIFICATION</scope>
</reference>
<feature type="transmembrane region" description="Helical" evidence="6">
    <location>
        <begin position="236"/>
        <end position="256"/>
    </location>
</feature>
<dbReference type="InterPro" id="IPR020846">
    <property type="entry name" value="MFS_dom"/>
</dbReference>
<evidence type="ECO:0000313" key="9">
    <source>
        <dbReference type="WBParaSite" id="SPAL_0001170600.1"/>
    </source>
</evidence>
<evidence type="ECO:0000313" key="8">
    <source>
        <dbReference type="Proteomes" id="UP000046392"/>
    </source>
</evidence>
<dbReference type="Gene3D" id="1.20.1250.20">
    <property type="entry name" value="MFS general substrate transporter like domains"/>
    <property type="match status" value="1"/>
</dbReference>
<feature type="transmembrane region" description="Helical" evidence="6">
    <location>
        <begin position="473"/>
        <end position="491"/>
    </location>
</feature>
<evidence type="ECO:0000256" key="1">
    <source>
        <dbReference type="ARBA" id="ARBA00004141"/>
    </source>
</evidence>
<dbReference type="InterPro" id="IPR036259">
    <property type="entry name" value="MFS_trans_sf"/>
</dbReference>
<dbReference type="WBParaSite" id="SPAL_0001170600.1">
    <property type="protein sequence ID" value="SPAL_0001170600.1"/>
    <property type="gene ID" value="SPAL_0001170600"/>
</dbReference>
<evidence type="ECO:0000259" key="7">
    <source>
        <dbReference type="PROSITE" id="PS50850"/>
    </source>
</evidence>
<organism evidence="8 9">
    <name type="scientific">Strongyloides papillosus</name>
    <name type="common">Intestinal threadworm</name>
    <dbReference type="NCBI Taxonomy" id="174720"/>
    <lineage>
        <taxon>Eukaryota</taxon>
        <taxon>Metazoa</taxon>
        <taxon>Ecdysozoa</taxon>
        <taxon>Nematoda</taxon>
        <taxon>Chromadorea</taxon>
        <taxon>Rhabditida</taxon>
        <taxon>Tylenchina</taxon>
        <taxon>Panagrolaimomorpha</taxon>
        <taxon>Strongyloidoidea</taxon>
        <taxon>Strongyloididae</taxon>
        <taxon>Strongyloides</taxon>
    </lineage>
</organism>
<dbReference type="InterPro" id="IPR005829">
    <property type="entry name" value="Sugar_transporter_CS"/>
</dbReference>
<evidence type="ECO:0000256" key="6">
    <source>
        <dbReference type="SAM" id="Phobius"/>
    </source>
</evidence>
<keyword evidence="3 6" id="KW-1133">Transmembrane helix</keyword>
<feature type="transmembrane region" description="Helical" evidence="6">
    <location>
        <begin position="413"/>
        <end position="432"/>
    </location>
</feature>
<dbReference type="GO" id="GO:0022857">
    <property type="term" value="F:transmembrane transporter activity"/>
    <property type="evidence" value="ECO:0007669"/>
    <property type="project" value="InterPro"/>
</dbReference>
<sequence>MATETTTFSIPVARSTVGRASRTVSNAFTTDVKADNLDPDKLLSKFGKYGFFQMRTYILINLASIFYATETMVMSFIGEDADFECILNNNQDNYSISNDKCYITNLSTNQTSYCGSNSLSHFFFNETVPKTVTSQFNLVCKDSVWVQHGTSIFMIGSAIATPILTQLGDVYGRRLTFLIPLWLAALANIGVSASQNYYLFLIFRFISGFGTGAYIQIAQVLIIESVATEFRDVSPILANFTWFFGYSMVGVLRYFIDSWQWLYFFLTAPGILTFSYYWLIPESIHWLVQNNKTKKVDKYIRRSSKLNKKSVLLEECQKESTTNLSCDQSDTDSSSTNEISRGFIEMLMTGKILFQLSIQCYIFILLNLTYWAISLYSTELSEDPYKGYFLSGLVELPGGILAYFLLKKYPRKPITIAGLSGQAIFMTAAIFFADKSVGSIACILIVKSFNSVVWNSVPLMASEMAPTTTRNRFYGICSFIGEFGSIIAPYIEEVKQIHQHGPAIIISLMTWVAIGAIMCAPETKNKPLPKDFDDFDEGPLLRFLKRKRQPTLPVKLEDKESNLENDSMIKMNEKTP</sequence>
<feature type="transmembrane region" description="Helical" evidence="6">
    <location>
        <begin position="438"/>
        <end position="461"/>
    </location>
</feature>
<feature type="transmembrane region" description="Helical" evidence="6">
    <location>
        <begin position="352"/>
        <end position="373"/>
    </location>
</feature>
<evidence type="ECO:0000256" key="2">
    <source>
        <dbReference type="ARBA" id="ARBA00022692"/>
    </source>
</evidence>
<dbReference type="SUPFAM" id="SSF103473">
    <property type="entry name" value="MFS general substrate transporter"/>
    <property type="match status" value="1"/>
</dbReference>
<comment type="subcellular location">
    <subcellularLocation>
        <location evidence="1">Membrane</location>
        <topology evidence="1">Multi-pass membrane protein</topology>
    </subcellularLocation>
</comment>
<dbReference type="Proteomes" id="UP000046392">
    <property type="component" value="Unplaced"/>
</dbReference>
<keyword evidence="8" id="KW-1185">Reference proteome</keyword>
<keyword evidence="2 6" id="KW-0812">Transmembrane</keyword>
<feature type="transmembrane region" description="Helical" evidence="6">
    <location>
        <begin position="144"/>
        <end position="163"/>
    </location>
</feature>
<feature type="transmembrane region" description="Helical" evidence="6">
    <location>
        <begin position="262"/>
        <end position="280"/>
    </location>
</feature>
<evidence type="ECO:0000256" key="4">
    <source>
        <dbReference type="ARBA" id="ARBA00023136"/>
    </source>
</evidence>
<feature type="region of interest" description="Disordered" evidence="5">
    <location>
        <begin position="552"/>
        <end position="576"/>
    </location>
</feature>
<name>A0A0N5C128_STREA</name>
<dbReference type="InterPro" id="IPR005828">
    <property type="entry name" value="MFS_sugar_transport-like"/>
</dbReference>
<feature type="transmembrane region" description="Helical" evidence="6">
    <location>
        <begin position="197"/>
        <end position="215"/>
    </location>
</feature>
<evidence type="ECO:0000256" key="5">
    <source>
        <dbReference type="SAM" id="MobiDB-lite"/>
    </source>
</evidence>
<keyword evidence="4 6" id="KW-0472">Membrane</keyword>
<proteinExistence type="predicted"/>
<dbReference type="Pfam" id="PF00083">
    <property type="entry name" value="Sugar_tr"/>
    <property type="match status" value="1"/>
</dbReference>
<feature type="transmembrane region" description="Helical" evidence="6">
    <location>
        <begin position="503"/>
        <end position="520"/>
    </location>
</feature>
<evidence type="ECO:0000256" key="3">
    <source>
        <dbReference type="ARBA" id="ARBA00022989"/>
    </source>
</evidence>
<feature type="domain" description="Major facilitator superfamily (MFS) profile" evidence="7">
    <location>
        <begin position="56"/>
        <end position="524"/>
    </location>
</feature>
<feature type="transmembrane region" description="Helical" evidence="6">
    <location>
        <begin position="175"/>
        <end position="191"/>
    </location>
</feature>
<protein>
    <submittedName>
        <fullName evidence="9">MFS domain-containing protein</fullName>
    </submittedName>
</protein>
<dbReference type="PROSITE" id="PS00217">
    <property type="entry name" value="SUGAR_TRANSPORT_2"/>
    <property type="match status" value="1"/>
</dbReference>
<accession>A0A0N5C128</accession>
<dbReference type="GO" id="GO:0016020">
    <property type="term" value="C:membrane"/>
    <property type="evidence" value="ECO:0007669"/>
    <property type="project" value="UniProtKB-SubCell"/>
</dbReference>
<dbReference type="PANTHER" id="PTHR24064">
    <property type="entry name" value="SOLUTE CARRIER FAMILY 22 MEMBER"/>
    <property type="match status" value="1"/>
</dbReference>